<dbReference type="Pfam" id="PF05042">
    <property type="entry name" value="Caleosin"/>
    <property type="match status" value="1"/>
</dbReference>
<evidence type="ECO:0000313" key="3">
    <source>
        <dbReference type="Proteomes" id="UP000015105"/>
    </source>
</evidence>
<reference evidence="2" key="3">
    <citation type="journal article" date="2017" name="Nature">
        <title>Genome sequence of the progenitor of the wheat D genome Aegilops tauschii.</title>
        <authorList>
            <person name="Luo M.C."/>
            <person name="Gu Y.Q."/>
            <person name="Puiu D."/>
            <person name="Wang H."/>
            <person name="Twardziok S.O."/>
            <person name="Deal K.R."/>
            <person name="Huo N."/>
            <person name="Zhu T."/>
            <person name="Wang L."/>
            <person name="Wang Y."/>
            <person name="McGuire P.E."/>
            <person name="Liu S."/>
            <person name="Long H."/>
            <person name="Ramasamy R.K."/>
            <person name="Rodriguez J.C."/>
            <person name="Van S.L."/>
            <person name="Yuan L."/>
            <person name="Wang Z."/>
            <person name="Xia Z."/>
            <person name="Xiao L."/>
            <person name="Anderson O.D."/>
            <person name="Ouyang S."/>
            <person name="Liang Y."/>
            <person name="Zimin A.V."/>
            <person name="Pertea G."/>
            <person name="Qi P."/>
            <person name="Bennetzen J.L."/>
            <person name="Dai X."/>
            <person name="Dawson M.W."/>
            <person name="Muller H.G."/>
            <person name="Kugler K."/>
            <person name="Rivarola-Duarte L."/>
            <person name="Spannagl M."/>
            <person name="Mayer K.F.X."/>
            <person name="Lu F.H."/>
            <person name="Bevan M.W."/>
            <person name="Leroy P."/>
            <person name="Li P."/>
            <person name="You F.M."/>
            <person name="Sun Q."/>
            <person name="Liu Z."/>
            <person name="Lyons E."/>
            <person name="Wicker T."/>
            <person name="Salzberg S.L."/>
            <person name="Devos K.M."/>
            <person name="Dvorak J."/>
        </authorList>
    </citation>
    <scope>NUCLEOTIDE SEQUENCE [LARGE SCALE GENOMIC DNA]</scope>
    <source>
        <strain evidence="2">cv. AL8/78</strain>
    </source>
</reference>
<dbReference type="PANTHER" id="PTHR31495">
    <property type="entry name" value="PEROXYGENASE 3-RELATED"/>
    <property type="match status" value="1"/>
</dbReference>
<accession>A0A453RA61</accession>
<dbReference type="GO" id="GO:0004497">
    <property type="term" value="F:monooxygenase activity"/>
    <property type="evidence" value="ECO:0007669"/>
    <property type="project" value="TreeGrafter"/>
</dbReference>
<keyword evidence="3" id="KW-1185">Reference proteome</keyword>
<reference evidence="3" key="2">
    <citation type="journal article" date="2017" name="Nat. Plants">
        <title>The Aegilops tauschii genome reveals multiple impacts of transposons.</title>
        <authorList>
            <person name="Zhao G."/>
            <person name="Zou C."/>
            <person name="Li K."/>
            <person name="Wang K."/>
            <person name="Li T."/>
            <person name="Gao L."/>
            <person name="Zhang X."/>
            <person name="Wang H."/>
            <person name="Yang Z."/>
            <person name="Liu X."/>
            <person name="Jiang W."/>
            <person name="Mao L."/>
            <person name="Kong X."/>
            <person name="Jiao Y."/>
            <person name="Jia J."/>
        </authorList>
    </citation>
    <scope>NUCLEOTIDE SEQUENCE [LARGE SCALE GENOMIC DNA]</scope>
    <source>
        <strain evidence="3">cv. AL8/78</strain>
    </source>
</reference>
<evidence type="ECO:0000256" key="1">
    <source>
        <dbReference type="ARBA" id="ARBA00006765"/>
    </source>
</evidence>
<dbReference type="Gramene" id="AET7Gv20514700.1">
    <property type="protein sequence ID" value="AET7Gv20514700.1"/>
    <property type="gene ID" value="AET7Gv20514700"/>
</dbReference>
<dbReference type="GO" id="GO:0005509">
    <property type="term" value="F:calcium ion binding"/>
    <property type="evidence" value="ECO:0007669"/>
    <property type="project" value="TreeGrafter"/>
</dbReference>
<comment type="similarity">
    <text evidence="1">Belongs to the caleosin family.</text>
</comment>
<reference evidence="2" key="4">
    <citation type="submission" date="2019-03" db="UniProtKB">
        <authorList>
            <consortium name="EnsemblPlants"/>
        </authorList>
    </citation>
    <scope>IDENTIFICATION</scope>
</reference>
<protein>
    <submittedName>
        <fullName evidence="2">Uncharacterized protein</fullName>
    </submittedName>
</protein>
<dbReference type="PANTHER" id="PTHR31495:SF4">
    <property type="entry name" value="OS06G0254600 PROTEIN"/>
    <property type="match status" value="1"/>
</dbReference>
<name>A0A453RA61_AEGTS</name>
<evidence type="ECO:0000313" key="2">
    <source>
        <dbReference type="EnsemblPlants" id="AET7Gv20514700.1"/>
    </source>
</evidence>
<reference evidence="2" key="5">
    <citation type="journal article" date="2021" name="G3 (Bethesda)">
        <title>Aegilops tauschii genome assembly Aet v5.0 features greater sequence contiguity and improved annotation.</title>
        <authorList>
            <person name="Wang L."/>
            <person name="Zhu T."/>
            <person name="Rodriguez J.C."/>
            <person name="Deal K.R."/>
            <person name="Dubcovsky J."/>
            <person name="McGuire P.E."/>
            <person name="Lux T."/>
            <person name="Spannagl M."/>
            <person name="Mayer K.F.X."/>
            <person name="Baldrich P."/>
            <person name="Meyers B.C."/>
            <person name="Huo N."/>
            <person name="Gu Y.Q."/>
            <person name="Zhou H."/>
            <person name="Devos K.M."/>
            <person name="Bennetzen J.L."/>
            <person name="Unver T."/>
            <person name="Budak H."/>
            <person name="Gulick P.J."/>
            <person name="Galiba G."/>
            <person name="Kalapos B."/>
            <person name="Nelson D.R."/>
            <person name="Li P."/>
            <person name="You F.M."/>
            <person name="Luo M.C."/>
            <person name="Dvorak J."/>
        </authorList>
    </citation>
    <scope>NUCLEOTIDE SEQUENCE [LARGE SCALE GENOMIC DNA]</scope>
    <source>
        <strain evidence="2">cv. AL8/78</strain>
    </source>
</reference>
<dbReference type="InterPro" id="IPR007736">
    <property type="entry name" value="Caleosin-related"/>
</dbReference>
<dbReference type="EnsemblPlants" id="AET7Gv20514700.1">
    <property type="protein sequence ID" value="AET7Gv20514700.1"/>
    <property type="gene ID" value="AET7Gv20514700"/>
</dbReference>
<dbReference type="AlphaFoldDB" id="A0A453RA61"/>
<reference evidence="3" key="1">
    <citation type="journal article" date="2014" name="Science">
        <title>Ancient hybridizations among the ancestral genomes of bread wheat.</title>
        <authorList>
            <consortium name="International Wheat Genome Sequencing Consortium,"/>
            <person name="Marcussen T."/>
            <person name="Sandve S.R."/>
            <person name="Heier L."/>
            <person name="Spannagl M."/>
            <person name="Pfeifer M."/>
            <person name="Jakobsen K.S."/>
            <person name="Wulff B.B."/>
            <person name="Steuernagel B."/>
            <person name="Mayer K.F."/>
            <person name="Olsen O.A."/>
        </authorList>
    </citation>
    <scope>NUCLEOTIDE SEQUENCE [LARGE SCALE GENOMIC DNA]</scope>
    <source>
        <strain evidence="3">cv. AL8/78</strain>
    </source>
</reference>
<proteinExistence type="inferred from homology"/>
<sequence>RLAPVKEWGLTYKLASDKDGFLHKDSVRGIYDGSVFVKLEEKRSLQIEI</sequence>
<dbReference type="Proteomes" id="UP000015105">
    <property type="component" value="Chromosome 7D"/>
</dbReference>
<organism evidence="2 3">
    <name type="scientific">Aegilops tauschii subsp. strangulata</name>
    <name type="common">Goatgrass</name>
    <dbReference type="NCBI Taxonomy" id="200361"/>
    <lineage>
        <taxon>Eukaryota</taxon>
        <taxon>Viridiplantae</taxon>
        <taxon>Streptophyta</taxon>
        <taxon>Embryophyta</taxon>
        <taxon>Tracheophyta</taxon>
        <taxon>Spermatophyta</taxon>
        <taxon>Magnoliopsida</taxon>
        <taxon>Liliopsida</taxon>
        <taxon>Poales</taxon>
        <taxon>Poaceae</taxon>
        <taxon>BOP clade</taxon>
        <taxon>Pooideae</taxon>
        <taxon>Triticodae</taxon>
        <taxon>Triticeae</taxon>
        <taxon>Triticinae</taxon>
        <taxon>Aegilops</taxon>
    </lineage>
</organism>